<proteinExistence type="predicted"/>
<dbReference type="Pfam" id="PF13419">
    <property type="entry name" value="HAD_2"/>
    <property type="match status" value="1"/>
</dbReference>
<dbReference type="RefSeq" id="WP_326838002.1">
    <property type="nucleotide sequence ID" value="NZ_CP142149.1"/>
</dbReference>
<dbReference type="SFLD" id="SFLDG01129">
    <property type="entry name" value="C1.5:_HAD__Beta-PGM__Phosphata"/>
    <property type="match status" value="1"/>
</dbReference>
<dbReference type="InterPro" id="IPR041492">
    <property type="entry name" value="HAD_2"/>
</dbReference>
<keyword evidence="2" id="KW-1185">Reference proteome</keyword>
<dbReference type="Gene3D" id="3.40.50.1000">
    <property type="entry name" value="HAD superfamily/HAD-like"/>
    <property type="match status" value="1"/>
</dbReference>
<dbReference type="SUPFAM" id="SSF56784">
    <property type="entry name" value="HAD-like"/>
    <property type="match status" value="1"/>
</dbReference>
<dbReference type="InterPro" id="IPR050155">
    <property type="entry name" value="HAD-like_hydrolase_sf"/>
</dbReference>
<dbReference type="EC" id="3.-.-.-" evidence="1"/>
<dbReference type="EMBL" id="CP142149">
    <property type="protein sequence ID" value="WSE35198.1"/>
    <property type="molecule type" value="Genomic_DNA"/>
</dbReference>
<dbReference type="InterPro" id="IPR006439">
    <property type="entry name" value="HAD-SF_hydro_IA"/>
</dbReference>
<dbReference type="Proteomes" id="UP001330812">
    <property type="component" value="Chromosome"/>
</dbReference>
<dbReference type="PANTHER" id="PTHR43434">
    <property type="entry name" value="PHOSPHOGLYCOLATE PHOSPHATASE"/>
    <property type="match status" value="1"/>
</dbReference>
<evidence type="ECO:0000313" key="1">
    <source>
        <dbReference type="EMBL" id="WSE35198.1"/>
    </source>
</evidence>
<accession>A0ABZ1IPY5</accession>
<dbReference type="GO" id="GO:0016787">
    <property type="term" value="F:hydrolase activity"/>
    <property type="evidence" value="ECO:0007669"/>
    <property type="project" value="UniProtKB-KW"/>
</dbReference>
<dbReference type="PANTHER" id="PTHR43434:SF16">
    <property type="entry name" value="BLL8046 PROTEIN"/>
    <property type="match status" value="1"/>
</dbReference>
<dbReference type="Gene3D" id="1.10.150.240">
    <property type="entry name" value="Putative phosphatase, domain 2"/>
    <property type="match status" value="1"/>
</dbReference>
<dbReference type="SFLD" id="SFLDS00003">
    <property type="entry name" value="Haloacid_Dehalogenase"/>
    <property type="match status" value="1"/>
</dbReference>
<dbReference type="SFLD" id="SFLDG01135">
    <property type="entry name" value="C1.5.6:_HAD__Beta-PGM__Phospha"/>
    <property type="match status" value="1"/>
</dbReference>
<protein>
    <submittedName>
        <fullName evidence="1">HAD family hydrolase</fullName>
        <ecNumber evidence="1">3.-.-.-</ecNumber>
    </submittedName>
</protein>
<gene>
    <name evidence="1" type="ORF">VSH64_21640</name>
</gene>
<organism evidence="1 2">
    <name type="scientific">Amycolatopsis rhabdoformis</name>
    <dbReference type="NCBI Taxonomy" id="1448059"/>
    <lineage>
        <taxon>Bacteria</taxon>
        <taxon>Bacillati</taxon>
        <taxon>Actinomycetota</taxon>
        <taxon>Actinomycetes</taxon>
        <taxon>Pseudonocardiales</taxon>
        <taxon>Pseudonocardiaceae</taxon>
        <taxon>Amycolatopsis</taxon>
    </lineage>
</organism>
<sequence>MFDVDGTLVDSNYLHVHAWSRAFREAGRPVDSWRVHRAIGLGTEKLLEALLGARDAERIGAQAKDRHSELYLEQAELLRPFDRAPELIHTLAERGVRVVLATSAGPDELDVLRRILDVDDVVTGIVAGHDVEATKPDPEPVFAALERAGTDAGDTIFVGDAVWDVKAAARAGVRTVGVLSGGVGAAELTDAGAIATYADPATLLDELDRSELAALFAGARGGVR</sequence>
<dbReference type="InterPro" id="IPR023214">
    <property type="entry name" value="HAD_sf"/>
</dbReference>
<name>A0ABZ1IPY5_9PSEU</name>
<dbReference type="InterPro" id="IPR023198">
    <property type="entry name" value="PGP-like_dom2"/>
</dbReference>
<keyword evidence="1" id="KW-0378">Hydrolase</keyword>
<reference evidence="1 2" key="1">
    <citation type="journal article" date="2015" name="Int. J. Syst. Evol. Microbiol.">
        <title>Amycolatopsis rhabdoformis sp. nov., an actinomycete isolated from a tropical forest soil.</title>
        <authorList>
            <person name="Souza W.R."/>
            <person name="Silva R.E."/>
            <person name="Goodfellow M."/>
            <person name="Busarakam K."/>
            <person name="Figueiro F.S."/>
            <person name="Ferreira D."/>
            <person name="Rodrigues-Filho E."/>
            <person name="Moraes L.A.B."/>
            <person name="Zucchi T.D."/>
        </authorList>
    </citation>
    <scope>NUCLEOTIDE SEQUENCE [LARGE SCALE GENOMIC DNA]</scope>
    <source>
        <strain evidence="1 2">NCIMB 14900</strain>
    </source>
</reference>
<dbReference type="InterPro" id="IPR036412">
    <property type="entry name" value="HAD-like_sf"/>
</dbReference>
<evidence type="ECO:0000313" key="2">
    <source>
        <dbReference type="Proteomes" id="UP001330812"/>
    </source>
</evidence>
<dbReference type="NCBIfam" id="TIGR01549">
    <property type="entry name" value="HAD-SF-IA-v1"/>
    <property type="match status" value="1"/>
</dbReference>